<sequence length="500" mass="55936">MKWPWATTFSAPPLSINELLDPLEEREDLDMEAEMFEDDAGIIAEVCRREAVQNEDTIEVDSDDEDDCHGAVMATSELIALAEKLEAGYVSRIGVDSSPDFLHHLRAFRAELRRDSRPGEKCETDSVAKSFPISFYSYPRGNFLLLCAVEEMFWFLREGVEDDDLEKKRDAAAGSVAECRGLDVAILRARTHRFEFMQSERGSTWPEARPLPSEAAGIWKASLYALDNDVGRSTCRLPLRWLGCVSTSHRVLYYQVGQITMMPGVGLTRRFARFKCGLPPLPSPEALSSSFEGQAFILLLPTTSLQLTQVTPPCSPLFHNYKRKSGPHPHRDPASRDASSVGHAGAGVFCDEARLLLVTPMPTSTSTLNRCSIVVDVSCDTTHPFDPILPIYDINTTFSNPTVPVELGNVVPSLAVTSIDHLPTLLPREASEQFSADLLPSLMEPPKRQSPRVGPMRRNTSRKRSLKQRVSMYSTREQWMGVTFYILDIRRKNSLELIDL</sequence>
<accession>A0AAD4BEZ6</accession>
<reference evidence="2" key="2">
    <citation type="journal article" date="2020" name="Nat. Commun.">
        <title>Large-scale genome sequencing of mycorrhizal fungi provides insights into the early evolution of symbiotic traits.</title>
        <authorList>
            <person name="Miyauchi S."/>
            <person name="Kiss E."/>
            <person name="Kuo A."/>
            <person name="Drula E."/>
            <person name="Kohler A."/>
            <person name="Sanchez-Garcia M."/>
            <person name="Morin E."/>
            <person name="Andreopoulos B."/>
            <person name="Barry K.W."/>
            <person name="Bonito G."/>
            <person name="Buee M."/>
            <person name="Carver A."/>
            <person name="Chen C."/>
            <person name="Cichocki N."/>
            <person name="Clum A."/>
            <person name="Culley D."/>
            <person name="Crous P.W."/>
            <person name="Fauchery L."/>
            <person name="Girlanda M."/>
            <person name="Hayes R.D."/>
            <person name="Keri Z."/>
            <person name="LaButti K."/>
            <person name="Lipzen A."/>
            <person name="Lombard V."/>
            <person name="Magnuson J."/>
            <person name="Maillard F."/>
            <person name="Murat C."/>
            <person name="Nolan M."/>
            <person name="Ohm R.A."/>
            <person name="Pangilinan J."/>
            <person name="Pereira M.F."/>
            <person name="Perotto S."/>
            <person name="Peter M."/>
            <person name="Pfister S."/>
            <person name="Riley R."/>
            <person name="Sitrit Y."/>
            <person name="Stielow J.B."/>
            <person name="Szollosi G."/>
            <person name="Zifcakova L."/>
            <person name="Stursova M."/>
            <person name="Spatafora J.W."/>
            <person name="Tedersoo L."/>
            <person name="Vaario L.M."/>
            <person name="Yamada A."/>
            <person name="Yan M."/>
            <person name="Wang P."/>
            <person name="Xu J."/>
            <person name="Bruns T."/>
            <person name="Baldrian P."/>
            <person name="Vilgalys R."/>
            <person name="Dunand C."/>
            <person name="Henrissat B."/>
            <person name="Grigoriev I.V."/>
            <person name="Hibbett D."/>
            <person name="Nagy L.G."/>
            <person name="Martin F.M."/>
        </authorList>
    </citation>
    <scope>NUCLEOTIDE SEQUENCE</scope>
    <source>
        <strain evidence="2">BED1</strain>
    </source>
</reference>
<evidence type="ECO:0000256" key="1">
    <source>
        <dbReference type="SAM" id="MobiDB-lite"/>
    </source>
</evidence>
<gene>
    <name evidence="2" type="ORF">L210DRAFT_3765598</name>
</gene>
<dbReference type="Proteomes" id="UP001194468">
    <property type="component" value="Unassembled WGS sequence"/>
</dbReference>
<feature type="region of interest" description="Disordered" evidence="1">
    <location>
        <begin position="441"/>
        <end position="467"/>
    </location>
</feature>
<protein>
    <submittedName>
        <fullName evidence="2">Uncharacterized protein</fullName>
    </submittedName>
</protein>
<dbReference type="AlphaFoldDB" id="A0AAD4BEZ6"/>
<proteinExistence type="predicted"/>
<organism evidence="2 3">
    <name type="scientific">Boletus edulis BED1</name>
    <dbReference type="NCBI Taxonomy" id="1328754"/>
    <lineage>
        <taxon>Eukaryota</taxon>
        <taxon>Fungi</taxon>
        <taxon>Dikarya</taxon>
        <taxon>Basidiomycota</taxon>
        <taxon>Agaricomycotina</taxon>
        <taxon>Agaricomycetes</taxon>
        <taxon>Agaricomycetidae</taxon>
        <taxon>Boletales</taxon>
        <taxon>Boletineae</taxon>
        <taxon>Boletaceae</taxon>
        <taxon>Boletoideae</taxon>
        <taxon>Boletus</taxon>
    </lineage>
</organism>
<evidence type="ECO:0000313" key="3">
    <source>
        <dbReference type="Proteomes" id="UP001194468"/>
    </source>
</evidence>
<comment type="caution">
    <text evidence="2">The sequence shown here is derived from an EMBL/GenBank/DDBJ whole genome shotgun (WGS) entry which is preliminary data.</text>
</comment>
<dbReference type="Gene3D" id="3.40.50.720">
    <property type="entry name" value="NAD(P)-binding Rossmann-like Domain"/>
    <property type="match status" value="1"/>
</dbReference>
<dbReference type="EMBL" id="WHUW01000109">
    <property type="protein sequence ID" value="KAF8423946.1"/>
    <property type="molecule type" value="Genomic_DNA"/>
</dbReference>
<reference evidence="2" key="1">
    <citation type="submission" date="2019-10" db="EMBL/GenBank/DDBJ databases">
        <authorList>
            <consortium name="DOE Joint Genome Institute"/>
            <person name="Kuo A."/>
            <person name="Miyauchi S."/>
            <person name="Kiss E."/>
            <person name="Drula E."/>
            <person name="Kohler A."/>
            <person name="Sanchez-Garcia M."/>
            <person name="Andreopoulos B."/>
            <person name="Barry K.W."/>
            <person name="Bonito G."/>
            <person name="Buee M."/>
            <person name="Carver A."/>
            <person name="Chen C."/>
            <person name="Cichocki N."/>
            <person name="Clum A."/>
            <person name="Culley D."/>
            <person name="Crous P.W."/>
            <person name="Fauchery L."/>
            <person name="Girlanda M."/>
            <person name="Hayes R."/>
            <person name="Keri Z."/>
            <person name="LaButti K."/>
            <person name="Lipzen A."/>
            <person name="Lombard V."/>
            <person name="Magnuson J."/>
            <person name="Maillard F."/>
            <person name="Morin E."/>
            <person name="Murat C."/>
            <person name="Nolan M."/>
            <person name="Ohm R."/>
            <person name="Pangilinan J."/>
            <person name="Pereira M."/>
            <person name="Perotto S."/>
            <person name="Peter M."/>
            <person name="Riley R."/>
            <person name="Sitrit Y."/>
            <person name="Stielow B."/>
            <person name="Szollosi G."/>
            <person name="Zifcakova L."/>
            <person name="Stursova M."/>
            <person name="Spatafora J.W."/>
            <person name="Tedersoo L."/>
            <person name="Vaario L.-M."/>
            <person name="Yamada A."/>
            <person name="Yan M."/>
            <person name="Wang P."/>
            <person name="Xu J."/>
            <person name="Bruns T."/>
            <person name="Baldrian P."/>
            <person name="Vilgalys R."/>
            <person name="Henrissat B."/>
            <person name="Grigoriev I.V."/>
            <person name="Hibbett D."/>
            <person name="Nagy L.G."/>
            <person name="Martin F.M."/>
        </authorList>
    </citation>
    <scope>NUCLEOTIDE SEQUENCE</scope>
    <source>
        <strain evidence="2">BED1</strain>
    </source>
</reference>
<keyword evidence="3" id="KW-1185">Reference proteome</keyword>
<name>A0AAD4BEZ6_BOLED</name>
<evidence type="ECO:0000313" key="2">
    <source>
        <dbReference type="EMBL" id="KAF8423946.1"/>
    </source>
</evidence>